<keyword evidence="2" id="KW-0812">Transmembrane</keyword>
<feature type="region of interest" description="Disordered" evidence="1">
    <location>
        <begin position="1"/>
        <end position="48"/>
    </location>
</feature>
<keyword evidence="2" id="KW-1133">Transmembrane helix</keyword>
<organism evidence="3 4">
    <name type="scientific">Eptatretus burgeri</name>
    <name type="common">Inshore hagfish</name>
    <dbReference type="NCBI Taxonomy" id="7764"/>
    <lineage>
        <taxon>Eukaryota</taxon>
        <taxon>Metazoa</taxon>
        <taxon>Chordata</taxon>
        <taxon>Craniata</taxon>
        <taxon>Vertebrata</taxon>
        <taxon>Cyclostomata</taxon>
        <taxon>Myxini</taxon>
        <taxon>Myxiniformes</taxon>
        <taxon>Myxinidae</taxon>
        <taxon>Eptatretinae</taxon>
        <taxon>Eptatretus</taxon>
    </lineage>
</organism>
<reference evidence="3" key="2">
    <citation type="submission" date="2025-09" db="UniProtKB">
        <authorList>
            <consortium name="Ensembl"/>
        </authorList>
    </citation>
    <scope>IDENTIFICATION</scope>
</reference>
<feature type="compositionally biased region" description="Basic and acidic residues" evidence="1">
    <location>
        <begin position="1"/>
        <end position="41"/>
    </location>
</feature>
<feature type="transmembrane region" description="Helical" evidence="2">
    <location>
        <begin position="129"/>
        <end position="150"/>
    </location>
</feature>
<keyword evidence="4" id="KW-1185">Reference proteome</keyword>
<dbReference type="GeneTree" id="ENSGT00390000012901"/>
<dbReference type="Pfam" id="PF20479">
    <property type="entry name" value="TMEM128"/>
    <property type="match status" value="1"/>
</dbReference>
<dbReference type="PANTHER" id="PTHR31134:SF1">
    <property type="entry name" value="TRANSMEMBRANE PROTEIN 128"/>
    <property type="match status" value="1"/>
</dbReference>
<dbReference type="AlphaFoldDB" id="A0A8C4NLP4"/>
<dbReference type="Proteomes" id="UP000694388">
    <property type="component" value="Unplaced"/>
</dbReference>
<evidence type="ECO:0000256" key="2">
    <source>
        <dbReference type="SAM" id="Phobius"/>
    </source>
</evidence>
<evidence type="ECO:0000313" key="3">
    <source>
        <dbReference type="Ensembl" id="ENSEBUP00000005334.1"/>
    </source>
</evidence>
<proteinExistence type="predicted"/>
<feature type="transmembrane region" description="Helical" evidence="2">
    <location>
        <begin position="62"/>
        <end position="83"/>
    </location>
</feature>
<accession>A0A8C4NLP4</accession>
<feature type="transmembrane region" description="Helical" evidence="2">
    <location>
        <begin position="95"/>
        <end position="117"/>
    </location>
</feature>
<name>A0A8C4NLP4_EPTBU</name>
<evidence type="ECO:0000313" key="4">
    <source>
        <dbReference type="Proteomes" id="UP000694388"/>
    </source>
</evidence>
<evidence type="ECO:0000256" key="1">
    <source>
        <dbReference type="SAM" id="MobiDB-lite"/>
    </source>
</evidence>
<dbReference type="InterPro" id="IPR033579">
    <property type="entry name" value="TMEM128"/>
</dbReference>
<feature type="transmembrane region" description="Helical" evidence="2">
    <location>
        <begin position="156"/>
        <end position="175"/>
    </location>
</feature>
<protein>
    <submittedName>
        <fullName evidence="3">Transmembrane protein 128</fullName>
    </submittedName>
</protein>
<dbReference type="PANTHER" id="PTHR31134">
    <property type="entry name" value="TRANSMEMBRANE PROTEIN 128"/>
    <property type="match status" value="1"/>
</dbReference>
<dbReference type="OMA" id="KESGWFV"/>
<dbReference type="Ensembl" id="ENSEBUT00000005772.1">
    <property type="protein sequence ID" value="ENSEBUP00000005334.1"/>
    <property type="gene ID" value="ENSEBUG00000003643.1"/>
</dbReference>
<sequence>MTDPFVRKDLQDVHQRGPRRTKEVSVTRDSRWKAVDSRDEGPDGVGTQERVAAPSRRINVHAAFWVCAASAVTFYTDFFMVVFTDLRVDSWWLKFGISLLGLSLSIACYCILYLEWFRKLPDYDAYNPYLVPISTASFITGGFCLTVALWPVWSVATPVILLTQFLGLVMFISLLG</sequence>
<keyword evidence="2" id="KW-0472">Membrane</keyword>
<reference evidence="3" key="1">
    <citation type="submission" date="2025-08" db="UniProtKB">
        <authorList>
            <consortium name="Ensembl"/>
        </authorList>
    </citation>
    <scope>IDENTIFICATION</scope>
</reference>